<dbReference type="EMBL" id="MU151291">
    <property type="protein sequence ID" value="KAF9445620.1"/>
    <property type="molecule type" value="Genomic_DNA"/>
</dbReference>
<proteinExistence type="predicted"/>
<evidence type="ECO:0000313" key="3">
    <source>
        <dbReference type="Proteomes" id="UP000807342"/>
    </source>
</evidence>
<dbReference type="AlphaFoldDB" id="A0A9P5X7R4"/>
<gene>
    <name evidence="2" type="ORF">P691DRAFT_805449</name>
</gene>
<evidence type="ECO:0000256" key="1">
    <source>
        <dbReference type="SAM" id="MobiDB-lite"/>
    </source>
</evidence>
<name>A0A9P5X7R4_9AGAR</name>
<feature type="region of interest" description="Disordered" evidence="1">
    <location>
        <begin position="194"/>
        <end position="220"/>
    </location>
</feature>
<feature type="region of interest" description="Disordered" evidence="1">
    <location>
        <begin position="236"/>
        <end position="300"/>
    </location>
</feature>
<dbReference type="Proteomes" id="UP000807342">
    <property type="component" value="Unassembled WGS sequence"/>
</dbReference>
<sequence length="300" mass="33283">MPDAAITTRASFLTTTPYRRPMSSPSASSVRVASPYFSSFSPSPSGSRYPSSLWTVSPLPAGTPASLSGYTSTIRTISPQIANFRPSARDIVKAIAPHVLDERRTRRRSSSRSSSQSRKPYNYSHHHRNRLSDRDSQPYYPHNTWSEAGFACRSGRRKQLKSSPLRVAAVVCWDDNSSIYLRWELTTSFAERTSSASELNITIDSKPEEMKRPSTSPGLSRLTTLTQIQIQSPTHLVAHQPPPMPSHARDSSWSSTSSSESLGTNSSGSVSSGCDGRAGNESDGRKQRRRFRFEPPRLFR</sequence>
<accession>A0A9P5X7R4</accession>
<evidence type="ECO:0000313" key="2">
    <source>
        <dbReference type="EMBL" id="KAF9445620.1"/>
    </source>
</evidence>
<protein>
    <submittedName>
        <fullName evidence="2">Uncharacterized protein</fullName>
    </submittedName>
</protein>
<feature type="compositionally biased region" description="Polar residues" evidence="1">
    <location>
        <begin position="194"/>
        <end position="203"/>
    </location>
</feature>
<dbReference type="OrthoDB" id="3066663at2759"/>
<organism evidence="2 3">
    <name type="scientific">Macrolepiota fuliginosa MF-IS2</name>
    <dbReference type="NCBI Taxonomy" id="1400762"/>
    <lineage>
        <taxon>Eukaryota</taxon>
        <taxon>Fungi</taxon>
        <taxon>Dikarya</taxon>
        <taxon>Basidiomycota</taxon>
        <taxon>Agaricomycotina</taxon>
        <taxon>Agaricomycetes</taxon>
        <taxon>Agaricomycetidae</taxon>
        <taxon>Agaricales</taxon>
        <taxon>Agaricineae</taxon>
        <taxon>Agaricaceae</taxon>
        <taxon>Macrolepiota</taxon>
    </lineage>
</organism>
<reference evidence="2" key="1">
    <citation type="submission" date="2020-11" db="EMBL/GenBank/DDBJ databases">
        <authorList>
            <consortium name="DOE Joint Genome Institute"/>
            <person name="Ahrendt S."/>
            <person name="Riley R."/>
            <person name="Andreopoulos W."/>
            <person name="Labutti K."/>
            <person name="Pangilinan J."/>
            <person name="Ruiz-Duenas F.J."/>
            <person name="Barrasa J.M."/>
            <person name="Sanchez-Garcia M."/>
            <person name="Camarero S."/>
            <person name="Miyauchi S."/>
            <person name="Serrano A."/>
            <person name="Linde D."/>
            <person name="Babiker R."/>
            <person name="Drula E."/>
            <person name="Ayuso-Fernandez I."/>
            <person name="Pacheco R."/>
            <person name="Padilla G."/>
            <person name="Ferreira P."/>
            <person name="Barriuso J."/>
            <person name="Kellner H."/>
            <person name="Castanera R."/>
            <person name="Alfaro M."/>
            <person name="Ramirez L."/>
            <person name="Pisabarro A.G."/>
            <person name="Kuo A."/>
            <person name="Tritt A."/>
            <person name="Lipzen A."/>
            <person name="He G."/>
            <person name="Yan M."/>
            <person name="Ng V."/>
            <person name="Cullen D."/>
            <person name="Martin F."/>
            <person name="Rosso M.-N."/>
            <person name="Henrissat B."/>
            <person name="Hibbett D."/>
            <person name="Martinez A.T."/>
            <person name="Grigoriev I.V."/>
        </authorList>
    </citation>
    <scope>NUCLEOTIDE SEQUENCE</scope>
    <source>
        <strain evidence="2">MF-IS2</strain>
    </source>
</reference>
<comment type="caution">
    <text evidence="2">The sequence shown here is derived from an EMBL/GenBank/DDBJ whole genome shotgun (WGS) entry which is preliminary data.</text>
</comment>
<feature type="region of interest" description="Disordered" evidence="1">
    <location>
        <begin position="95"/>
        <end position="138"/>
    </location>
</feature>
<keyword evidence="3" id="KW-1185">Reference proteome</keyword>
<feature type="compositionally biased region" description="Low complexity" evidence="1">
    <location>
        <begin position="251"/>
        <end position="273"/>
    </location>
</feature>